<dbReference type="InterPro" id="IPR016181">
    <property type="entry name" value="Acyl_CoA_acyltransferase"/>
</dbReference>
<dbReference type="PROSITE" id="PS51186">
    <property type="entry name" value="GNAT"/>
    <property type="match status" value="1"/>
</dbReference>
<evidence type="ECO:0000313" key="2">
    <source>
        <dbReference type="EMBL" id="MBB4704584.1"/>
    </source>
</evidence>
<keyword evidence="3" id="KW-1185">Reference proteome</keyword>
<name>A0A7W7DDK3_9ACTN</name>
<keyword evidence="2" id="KW-0808">Transferase</keyword>
<dbReference type="InterPro" id="IPR000182">
    <property type="entry name" value="GNAT_dom"/>
</dbReference>
<dbReference type="RefSeq" id="WP_184885709.1">
    <property type="nucleotide sequence ID" value="NZ_BOOV01000019.1"/>
</dbReference>
<gene>
    <name evidence="2" type="ORF">BJ982_006128</name>
</gene>
<organism evidence="2 3">
    <name type="scientific">Sphaerisporangium siamense</name>
    <dbReference type="NCBI Taxonomy" id="795645"/>
    <lineage>
        <taxon>Bacteria</taxon>
        <taxon>Bacillati</taxon>
        <taxon>Actinomycetota</taxon>
        <taxon>Actinomycetes</taxon>
        <taxon>Streptosporangiales</taxon>
        <taxon>Streptosporangiaceae</taxon>
        <taxon>Sphaerisporangium</taxon>
    </lineage>
</organism>
<accession>A0A7W7DDK3</accession>
<dbReference type="SUPFAM" id="SSF55729">
    <property type="entry name" value="Acyl-CoA N-acyltransferases (Nat)"/>
    <property type="match status" value="1"/>
</dbReference>
<dbReference type="Gene3D" id="3.40.630.30">
    <property type="match status" value="1"/>
</dbReference>
<proteinExistence type="predicted"/>
<reference evidence="2 3" key="1">
    <citation type="submission" date="2020-08" db="EMBL/GenBank/DDBJ databases">
        <title>Sequencing the genomes of 1000 actinobacteria strains.</title>
        <authorList>
            <person name="Klenk H.-P."/>
        </authorList>
    </citation>
    <scope>NUCLEOTIDE SEQUENCE [LARGE SCALE GENOMIC DNA]</scope>
    <source>
        <strain evidence="2 3">DSM 45784</strain>
    </source>
</reference>
<dbReference type="Proteomes" id="UP000542210">
    <property type="component" value="Unassembled WGS sequence"/>
</dbReference>
<dbReference type="GO" id="GO:0016747">
    <property type="term" value="F:acyltransferase activity, transferring groups other than amino-acyl groups"/>
    <property type="evidence" value="ECO:0007669"/>
    <property type="project" value="InterPro"/>
</dbReference>
<protein>
    <submittedName>
        <fullName evidence="2">GNAT superfamily N-acetyltransferase</fullName>
    </submittedName>
</protein>
<evidence type="ECO:0000259" key="1">
    <source>
        <dbReference type="PROSITE" id="PS51186"/>
    </source>
</evidence>
<dbReference type="Pfam" id="PF13508">
    <property type="entry name" value="Acetyltransf_7"/>
    <property type="match status" value="1"/>
</dbReference>
<dbReference type="CDD" id="cd04301">
    <property type="entry name" value="NAT_SF"/>
    <property type="match status" value="1"/>
</dbReference>
<dbReference type="EMBL" id="JACHND010000001">
    <property type="protein sequence ID" value="MBB4704584.1"/>
    <property type="molecule type" value="Genomic_DNA"/>
</dbReference>
<comment type="caution">
    <text evidence="2">The sequence shown here is derived from an EMBL/GenBank/DDBJ whole genome shotgun (WGS) entry which is preliminary data.</text>
</comment>
<sequence length="159" mass="17396">MDIRTEPPYNAGPLYQRQRYTDRTSKQVASEGFALVSARDRAGALAGFAFGFRMPAGRWWGGNTTPVAELVDVDKFAVIELNLRKEYRGKGYGRKLLEELLAARPEQWAMLLSLPAAPAHAMYEHLGWEVVGTVQPAPDAEVADVMVLPLHVEGASAGA</sequence>
<feature type="domain" description="N-acetyltransferase" evidence="1">
    <location>
        <begin position="1"/>
        <end position="151"/>
    </location>
</feature>
<dbReference type="AlphaFoldDB" id="A0A7W7DDK3"/>
<evidence type="ECO:0000313" key="3">
    <source>
        <dbReference type="Proteomes" id="UP000542210"/>
    </source>
</evidence>